<keyword evidence="3" id="KW-1185">Reference proteome</keyword>
<protein>
    <submittedName>
        <fullName evidence="2">Uncharacterized conserved protein</fullName>
    </submittedName>
</protein>
<organism evidence="2 3">
    <name type="scientific">Brevibacterium iodinum ATCC 49514</name>
    <dbReference type="NCBI Taxonomy" id="1255616"/>
    <lineage>
        <taxon>Bacteria</taxon>
        <taxon>Bacillati</taxon>
        <taxon>Actinomycetota</taxon>
        <taxon>Actinomycetes</taxon>
        <taxon>Micrococcales</taxon>
        <taxon>Brevibacteriaceae</taxon>
        <taxon>Brevibacterium</taxon>
    </lineage>
</organism>
<keyword evidence="1" id="KW-0812">Transmembrane</keyword>
<dbReference type="Gene3D" id="1.20.1440.20">
    <property type="entry name" value="LemA-like domain"/>
    <property type="match status" value="1"/>
</dbReference>
<dbReference type="InterPro" id="IPR023353">
    <property type="entry name" value="LemA-like_dom_sf"/>
</dbReference>
<proteinExistence type="predicted"/>
<dbReference type="PROSITE" id="PS51257">
    <property type="entry name" value="PROKAR_LIPOPROTEIN"/>
    <property type="match status" value="1"/>
</dbReference>
<sequence length="217" mass="23572">MCAAERARGVGVVWFIVGGCVLAALVIVLVILTVLRFNQLSMARSVCDEAKRQLIGEIRARHALVPSYIGTLGQSPGQDLSRLELALASAERASFDHRGAAAENALTAAIDDAALIPTAVTERALTSDFARSQQAAVNEEIDTTIQLLHGQLQVLTERIIAGARFYNTNVERYHRQRNRPISRLFKKVFKSRVPFTEAVHDDGGPAVEGPASARMTP</sequence>
<reference evidence="3" key="1">
    <citation type="submission" date="2017-03" db="EMBL/GenBank/DDBJ databases">
        <authorList>
            <person name="Monnet C."/>
        </authorList>
    </citation>
    <scope>NUCLEOTIDE SEQUENCE [LARGE SCALE GENOMIC DNA]</scope>
    <source>
        <strain evidence="3">ATCC 49514</strain>
    </source>
</reference>
<dbReference type="EMBL" id="FXYX01000001">
    <property type="protein sequence ID" value="SMX64363.1"/>
    <property type="molecule type" value="Genomic_DNA"/>
</dbReference>
<evidence type="ECO:0000256" key="1">
    <source>
        <dbReference type="SAM" id="Phobius"/>
    </source>
</evidence>
<accession>A0A2H1HN43</accession>
<evidence type="ECO:0000313" key="2">
    <source>
        <dbReference type="EMBL" id="SMX64363.1"/>
    </source>
</evidence>
<dbReference type="AlphaFoldDB" id="A0A2H1HN43"/>
<name>A0A2H1HN43_9MICO</name>
<dbReference type="Proteomes" id="UP000234382">
    <property type="component" value="Unassembled WGS sequence"/>
</dbReference>
<feature type="transmembrane region" description="Helical" evidence="1">
    <location>
        <begin position="12"/>
        <end position="35"/>
    </location>
</feature>
<keyword evidence="1" id="KW-1133">Transmembrane helix</keyword>
<evidence type="ECO:0000313" key="3">
    <source>
        <dbReference type="Proteomes" id="UP000234382"/>
    </source>
</evidence>
<gene>
    <name evidence="2" type="ORF">BI49514_00044</name>
</gene>
<keyword evidence="1" id="KW-0472">Membrane</keyword>